<evidence type="ECO:0000313" key="8">
    <source>
        <dbReference type="Proteomes" id="UP001242480"/>
    </source>
</evidence>
<dbReference type="PANTHER" id="PTHR43095:SF5">
    <property type="entry name" value="XYLULOSE KINASE"/>
    <property type="match status" value="1"/>
</dbReference>
<dbReference type="PIRSF" id="PIRSF000538">
    <property type="entry name" value="GlpK"/>
    <property type="match status" value="1"/>
</dbReference>
<feature type="domain" description="Carbohydrate kinase FGGY C-terminal" evidence="6">
    <location>
        <begin position="256"/>
        <end position="445"/>
    </location>
</feature>
<sequence>MRDLVIGVDASTTGVKAIAFDRGGAPVAEARAAYPLSMPLPGHVEQDAEDWWSALSGALRTLVAEVGAARIGALAIGHQRETFVFVDAAGHPLAPAILWLDERARPQVARLSAAVGRERLRDLSGKPPDPTPALYGIAWMAEHRPQVVAAAHAVLDAGGFLIRRLTGRLATSVPSADPLGLVHVETGAWDETLVAAAGLRPAQLPALVAPGAVIATLTAEAAALTGLAPDTAIVAGAGDGQMAGLGVGAIDEATGYLSLGSGVVTGLFGRDYRTADAHRTLASPTGRGFMFETVLRSGMQLVEWTVRTLRPPAAGAASDLEALQAAALAVPPGSGGLMVLPYWAGVMNPYWDEAARGVVLGLTLDHTPAHLFRAALEGIAYEQHVTTHLLEASVGRRPERFIACGGGTKSPLLMAVMAAVLERPLAVSPVNEAVALGAGVLAAAALGWHGSIEAAAAAMVAPPTRIVEPDPALTAAYAPRIAIYRDVFAATSGVAQRLYALGTG</sequence>
<dbReference type="Pfam" id="PF02782">
    <property type="entry name" value="FGGY_C"/>
    <property type="match status" value="1"/>
</dbReference>
<evidence type="ECO:0000256" key="2">
    <source>
        <dbReference type="ARBA" id="ARBA00022679"/>
    </source>
</evidence>
<comment type="similarity">
    <text evidence="1 4">Belongs to the FGGY kinase family.</text>
</comment>
<evidence type="ECO:0000256" key="1">
    <source>
        <dbReference type="ARBA" id="ARBA00009156"/>
    </source>
</evidence>
<dbReference type="GO" id="GO:0004856">
    <property type="term" value="F:D-xylulokinase activity"/>
    <property type="evidence" value="ECO:0007669"/>
    <property type="project" value="UniProtKB-EC"/>
</dbReference>
<dbReference type="SUPFAM" id="SSF53067">
    <property type="entry name" value="Actin-like ATPase domain"/>
    <property type="match status" value="2"/>
</dbReference>
<evidence type="ECO:0000313" key="7">
    <source>
        <dbReference type="EMBL" id="MDQ0474464.1"/>
    </source>
</evidence>
<dbReference type="Gene3D" id="3.30.420.40">
    <property type="match status" value="2"/>
</dbReference>
<evidence type="ECO:0000259" key="6">
    <source>
        <dbReference type="Pfam" id="PF02782"/>
    </source>
</evidence>
<comment type="caution">
    <text evidence="7">The sequence shown here is derived from an EMBL/GenBank/DDBJ whole genome shotgun (WGS) entry which is preliminary data.</text>
</comment>
<keyword evidence="2 4" id="KW-0808">Transferase</keyword>
<dbReference type="InterPro" id="IPR043129">
    <property type="entry name" value="ATPase_NBD"/>
</dbReference>
<organism evidence="7 8">
    <name type="scientific">Labrys wisconsinensis</name>
    <dbReference type="NCBI Taxonomy" id="425677"/>
    <lineage>
        <taxon>Bacteria</taxon>
        <taxon>Pseudomonadati</taxon>
        <taxon>Pseudomonadota</taxon>
        <taxon>Alphaproteobacteria</taxon>
        <taxon>Hyphomicrobiales</taxon>
        <taxon>Xanthobacteraceae</taxon>
        <taxon>Labrys</taxon>
    </lineage>
</organism>
<reference evidence="7 8" key="1">
    <citation type="submission" date="2023-07" db="EMBL/GenBank/DDBJ databases">
        <title>Genomic Encyclopedia of Type Strains, Phase IV (KMG-IV): sequencing the most valuable type-strain genomes for metagenomic binning, comparative biology and taxonomic classification.</title>
        <authorList>
            <person name="Goeker M."/>
        </authorList>
    </citation>
    <scope>NUCLEOTIDE SEQUENCE [LARGE SCALE GENOMIC DNA]</scope>
    <source>
        <strain evidence="7 8">DSM 19619</strain>
    </source>
</reference>
<evidence type="ECO:0000256" key="3">
    <source>
        <dbReference type="ARBA" id="ARBA00022777"/>
    </source>
</evidence>
<gene>
    <name evidence="7" type="ORF">QO011_007505</name>
</gene>
<dbReference type="PANTHER" id="PTHR43095">
    <property type="entry name" value="SUGAR KINASE"/>
    <property type="match status" value="1"/>
</dbReference>
<dbReference type="PROSITE" id="PS00445">
    <property type="entry name" value="FGGY_KINASES_2"/>
    <property type="match status" value="1"/>
</dbReference>
<dbReference type="InterPro" id="IPR050406">
    <property type="entry name" value="FGGY_Carb_Kinase"/>
</dbReference>
<keyword evidence="3 4" id="KW-0418">Kinase</keyword>
<dbReference type="Proteomes" id="UP001242480">
    <property type="component" value="Unassembled WGS sequence"/>
</dbReference>
<dbReference type="EMBL" id="JAUSVX010000023">
    <property type="protein sequence ID" value="MDQ0474464.1"/>
    <property type="molecule type" value="Genomic_DNA"/>
</dbReference>
<name>A0ABU0JMG7_9HYPH</name>
<dbReference type="EC" id="2.7.1.17" evidence="7"/>
<dbReference type="InterPro" id="IPR018484">
    <property type="entry name" value="FGGY_N"/>
</dbReference>
<protein>
    <submittedName>
        <fullName evidence="7">Xylulokinase</fullName>
        <ecNumber evidence="7">2.7.1.17</ecNumber>
    </submittedName>
</protein>
<evidence type="ECO:0000256" key="4">
    <source>
        <dbReference type="RuleBase" id="RU003733"/>
    </source>
</evidence>
<dbReference type="InterPro" id="IPR018485">
    <property type="entry name" value="FGGY_C"/>
</dbReference>
<proteinExistence type="inferred from homology"/>
<accession>A0ABU0JMG7</accession>
<dbReference type="RefSeq" id="WP_307284129.1">
    <property type="nucleotide sequence ID" value="NZ_JAUSVX010000023.1"/>
</dbReference>
<dbReference type="Pfam" id="PF00370">
    <property type="entry name" value="FGGY_N"/>
    <property type="match status" value="1"/>
</dbReference>
<feature type="domain" description="Carbohydrate kinase FGGY N-terminal" evidence="5">
    <location>
        <begin position="5"/>
        <end position="246"/>
    </location>
</feature>
<evidence type="ECO:0000259" key="5">
    <source>
        <dbReference type="Pfam" id="PF00370"/>
    </source>
</evidence>
<dbReference type="InterPro" id="IPR000577">
    <property type="entry name" value="Carb_kinase_FGGY"/>
</dbReference>
<dbReference type="InterPro" id="IPR018483">
    <property type="entry name" value="Carb_kinase_FGGY_CS"/>
</dbReference>
<keyword evidence="8" id="KW-1185">Reference proteome</keyword>